<dbReference type="OrthoDB" id="2290206at2"/>
<reference evidence="4 5" key="1">
    <citation type="submission" date="2016-03" db="EMBL/GenBank/DDBJ databases">
        <title>Genome sequence of Pontibacter sp. nov., of the family cytophagaceae, isolated from marine sediment of the Yellow Sea, China.</title>
        <authorList>
            <person name="Zhang G."/>
            <person name="Zhang R."/>
        </authorList>
    </citation>
    <scope>NUCLEOTIDE SEQUENCE [LARGE SCALE GENOMIC DNA]</scope>
    <source>
        <strain evidence="4 5">S10-8</strain>
    </source>
</reference>
<dbReference type="InterPro" id="IPR006119">
    <property type="entry name" value="Resolv_N"/>
</dbReference>
<keyword evidence="1" id="KW-0238">DNA-binding</keyword>
<evidence type="ECO:0000256" key="2">
    <source>
        <dbReference type="ARBA" id="ARBA00023172"/>
    </source>
</evidence>
<dbReference type="InterPro" id="IPR011109">
    <property type="entry name" value="DNA_bind_recombinase_dom"/>
</dbReference>
<dbReference type="AlphaFoldDB" id="A0A1Q5PB91"/>
<proteinExistence type="predicted"/>
<gene>
    <name evidence="4" type="ORF">A3841_00840</name>
</gene>
<evidence type="ECO:0000313" key="5">
    <source>
        <dbReference type="Proteomes" id="UP000186551"/>
    </source>
</evidence>
<dbReference type="PANTHER" id="PTHR30461">
    <property type="entry name" value="DNA-INVERTASE FROM LAMBDOID PROPHAGE"/>
    <property type="match status" value="1"/>
</dbReference>
<dbReference type="GO" id="GO:0003677">
    <property type="term" value="F:DNA binding"/>
    <property type="evidence" value="ECO:0007669"/>
    <property type="project" value="UniProtKB-KW"/>
</dbReference>
<dbReference type="CDD" id="cd03768">
    <property type="entry name" value="SR_ResInv"/>
    <property type="match status" value="1"/>
</dbReference>
<dbReference type="PANTHER" id="PTHR30461:SF2">
    <property type="entry name" value="SERINE RECOMBINASE PINE-RELATED"/>
    <property type="match status" value="1"/>
</dbReference>
<evidence type="ECO:0000256" key="1">
    <source>
        <dbReference type="ARBA" id="ARBA00023125"/>
    </source>
</evidence>
<feature type="domain" description="Resolvase/invertase-type recombinase catalytic" evidence="3">
    <location>
        <begin position="3"/>
        <end position="138"/>
    </location>
</feature>
<dbReference type="InterPro" id="IPR050639">
    <property type="entry name" value="SSR_resolvase"/>
</dbReference>
<dbReference type="Proteomes" id="UP000186551">
    <property type="component" value="Unassembled WGS sequence"/>
</dbReference>
<dbReference type="PROSITE" id="PS51736">
    <property type="entry name" value="RECOMBINASES_3"/>
    <property type="match status" value="1"/>
</dbReference>
<comment type="caution">
    <text evidence="4">The sequence shown here is derived from an EMBL/GenBank/DDBJ whole genome shotgun (WGS) entry which is preliminary data.</text>
</comment>
<keyword evidence="5" id="KW-1185">Reference proteome</keyword>
<evidence type="ECO:0000313" key="4">
    <source>
        <dbReference type="EMBL" id="OKL39529.1"/>
    </source>
</evidence>
<evidence type="ECO:0000259" key="3">
    <source>
        <dbReference type="PROSITE" id="PS51736"/>
    </source>
</evidence>
<accession>A0A1Q5PB91</accession>
<sequence>MKKYIAYYRVSTTKQEKSGLGLEAQKASVRTFAKCEDCIIEEFTEVESGKKNKRSQLQAAITKAKATGSTLVIAKLDRLSRNAAFIFTLRDSGVDFICVDMPDANTLTIGVFASMAQHEAELISQRTKAALHAKKAHGIKLGTPANLTKEARLKGLEVRRSKALNSKENKQAIHVILGEKKEGKSFREIVDKLNELGYVTSQGKAFGVSSVHKLYKRATQPEEIGA</sequence>
<dbReference type="InterPro" id="IPR036162">
    <property type="entry name" value="Resolvase-like_N_sf"/>
</dbReference>
<dbReference type="STRING" id="1797110.A3841_00840"/>
<dbReference type="Pfam" id="PF00239">
    <property type="entry name" value="Resolvase"/>
    <property type="match status" value="1"/>
</dbReference>
<dbReference type="EMBL" id="LVWA01000008">
    <property type="protein sequence ID" value="OKL39529.1"/>
    <property type="molecule type" value="Genomic_DNA"/>
</dbReference>
<organism evidence="4 5">
    <name type="scientific">Pontibacter flavimaris</name>
    <dbReference type="NCBI Taxonomy" id="1797110"/>
    <lineage>
        <taxon>Bacteria</taxon>
        <taxon>Pseudomonadati</taxon>
        <taxon>Bacteroidota</taxon>
        <taxon>Cytophagia</taxon>
        <taxon>Cytophagales</taxon>
        <taxon>Hymenobacteraceae</taxon>
        <taxon>Pontibacter</taxon>
    </lineage>
</organism>
<dbReference type="SMART" id="SM00857">
    <property type="entry name" value="Resolvase"/>
    <property type="match status" value="1"/>
</dbReference>
<dbReference type="RefSeq" id="WP_073852865.1">
    <property type="nucleotide sequence ID" value="NZ_LVWA01000008.1"/>
</dbReference>
<protein>
    <submittedName>
        <fullName evidence="4">Resolvase</fullName>
    </submittedName>
</protein>
<keyword evidence="2" id="KW-0233">DNA recombination</keyword>
<dbReference type="Gene3D" id="3.40.50.1390">
    <property type="entry name" value="Resolvase, N-terminal catalytic domain"/>
    <property type="match status" value="1"/>
</dbReference>
<dbReference type="Pfam" id="PF07508">
    <property type="entry name" value="Recombinase"/>
    <property type="match status" value="1"/>
</dbReference>
<dbReference type="SUPFAM" id="SSF53041">
    <property type="entry name" value="Resolvase-like"/>
    <property type="match status" value="1"/>
</dbReference>
<name>A0A1Q5PB91_9BACT</name>
<dbReference type="GO" id="GO:0000150">
    <property type="term" value="F:DNA strand exchange activity"/>
    <property type="evidence" value="ECO:0007669"/>
    <property type="project" value="InterPro"/>
</dbReference>